<protein>
    <submittedName>
        <fullName evidence="1">Phage tail protein</fullName>
    </submittedName>
</protein>
<name>A0ABX1AVG3_9ACTN</name>
<dbReference type="PANTHER" id="PTHR35040:SF9">
    <property type="entry name" value="4-LIKE CELL SURFACE PROTEIN, PUTATIVE (AFU_ORTHOLOGUE AFUA_4G14080)-RELATED"/>
    <property type="match status" value="1"/>
</dbReference>
<comment type="caution">
    <text evidence="1">The sequence shown here is derived from an EMBL/GenBank/DDBJ whole genome shotgun (WGS) entry which is preliminary data.</text>
</comment>
<gene>
    <name evidence="1" type="ORF">HCJ92_18855</name>
</gene>
<reference evidence="1 2" key="1">
    <citation type="submission" date="2020-03" db="EMBL/GenBank/DDBJ databases">
        <title>Draft genome of Streptomyces sp. ventii, isolated from the Axial Seamount in the Pacific Ocean, and resequencing of the two type strains Streptomyces lonarensis strain NCL 716 and Streptomyces bohaiensis strain 11A07.</title>
        <authorList>
            <person name="Loughran R.M."/>
            <person name="Pfannmuller K.M."/>
            <person name="Wasson B.J."/>
            <person name="Deadmond M.C."/>
            <person name="Paddock B.E."/>
            <person name="Koyack M.J."/>
            <person name="Gallegos D.A."/>
            <person name="Mitchell E.A."/>
            <person name="Ushijima B."/>
            <person name="Saw J.H."/>
            <person name="Mcphail K.L."/>
            <person name="Videau P."/>
        </authorList>
    </citation>
    <scope>NUCLEOTIDE SEQUENCE [LARGE SCALE GENOMIC DNA]</scope>
    <source>
        <strain evidence="2">5675061</strain>
    </source>
</reference>
<dbReference type="PANTHER" id="PTHR35040">
    <property type="match status" value="1"/>
</dbReference>
<keyword evidence="2" id="KW-1185">Reference proteome</keyword>
<dbReference type="EMBL" id="JAAVJB010000194">
    <property type="protein sequence ID" value="NJP68300.1"/>
    <property type="molecule type" value="Genomic_DNA"/>
</dbReference>
<accession>A0ABX1AVG3</accession>
<dbReference type="Proteomes" id="UP000746503">
    <property type="component" value="Unassembled WGS sequence"/>
</dbReference>
<evidence type="ECO:0000313" key="2">
    <source>
        <dbReference type="Proteomes" id="UP000746503"/>
    </source>
</evidence>
<dbReference type="Pfam" id="PF12138">
    <property type="entry name" value="Spherulin4"/>
    <property type="match status" value="1"/>
</dbReference>
<organism evidence="1 2">
    <name type="scientific">Streptomyces spiramenti</name>
    <dbReference type="NCBI Taxonomy" id="2720606"/>
    <lineage>
        <taxon>Bacteria</taxon>
        <taxon>Bacillati</taxon>
        <taxon>Actinomycetota</taxon>
        <taxon>Actinomycetes</taxon>
        <taxon>Kitasatosporales</taxon>
        <taxon>Streptomycetaceae</taxon>
        <taxon>Streptomyces</taxon>
    </lineage>
</organism>
<evidence type="ECO:0000313" key="1">
    <source>
        <dbReference type="EMBL" id="NJP68300.1"/>
    </source>
</evidence>
<proteinExistence type="predicted"/>
<dbReference type="InterPro" id="IPR021986">
    <property type="entry name" value="Spherulin4"/>
</dbReference>
<sequence>MPDVTLRRVTGTVTTPPVIRPATGTGLVAPGFAHPMVAPLEWAELARSDAPVRWAVLDVANGPGQHPDRFAASACAALRVRGRTVLGRLAMGGGTRRPTEVLVDAERHLSWYRVQGFHLTEVPSSPEGLAAVRRLTRALRALAPGTRIVLDHGRHPYEGYAELADQLVTFRGRWRDYRWSQVPGWTAGYPAERFCHLVCEVPPTRLGEALRIARWQGAATYYLTDRSARDGADPWSSLPGFWDELVSCVGTAVSE</sequence>
<dbReference type="RefSeq" id="WP_167934805.1">
    <property type="nucleotide sequence ID" value="NZ_JAAVJB010000194.1"/>
</dbReference>